<accession>A0A1G2R7W1</accession>
<evidence type="ECO:0000313" key="4">
    <source>
        <dbReference type="EMBL" id="OHA68648.1"/>
    </source>
</evidence>
<feature type="domain" description="Cytidyltransferase-like" evidence="3">
    <location>
        <begin position="16"/>
        <end position="144"/>
    </location>
</feature>
<dbReference type="GO" id="GO:0016779">
    <property type="term" value="F:nucleotidyltransferase activity"/>
    <property type="evidence" value="ECO:0007669"/>
    <property type="project" value="UniProtKB-KW"/>
</dbReference>
<dbReference type="InterPro" id="IPR014729">
    <property type="entry name" value="Rossmann-like_a/b/a_fold"/>
</dbReference>
<evidence type="ECO:0000259" key="3">
    <source>
        <dbReference type="Pfam" id="PF01467"/>
    </source>
</evidence>
<keyword evidence="1" id="KW-0808">Transferase</keyword>
<name>A0A1G2R7W1_9BACT</name>
<protein>
    <recommendedName>
        <fullName evidence="3">Cytidyltransferase-like domain-containing protein</fullName>
    </recommendedName>
</protein>
<dbReference type="PANTHER" id="PTHR43793:SF1">
    <property type="entry name" value="FAD SYNTHASE"/>
    <property type="match status" value="1"/>
</dbReference>
<dbReference type="PANTHER" id="PTHR43793">
    <property type="entry name" value="FAD SYNTHASE"/>
    <property type="match status" value="1"/>
</dbReference>
<evidence type="ECO:0000256" key="1">
    <source>
        <dbReference type="ARBA" id="ARBA00022679"/>
    </source>
</evidence>
<evidence type="ECO:0000313" key="5">
    <source>
        <dbReference type="Proteomes" id="UP000179258"/>
    </source>
</evidence>
<sequence length="147" mass="16525">MVYMQSKTPKFKKVVVFGTFDLLHEGHLDFLMQAGEFGGELIVAVPSDRAVEMLKRKKPSWDEKRRLGAVAALDGVAKAILGDDEIGTYSIIKQHKPDVICLGYDQDDLKKDLEEKIQRGILPKISLITLKAHFPEKFKSSILRNTA</sequence>
<reference evidence="4 5" key="1">
    <citation type="journal article" date="2016" name="Nat. Commun.">
        <title>Thousands of microbial genomes shed light on interconnected biogeochemical processes in an aquifer system.</title>
        <authorList>
            <person name="Anantharaman K."/>
            <person name="Brown C.T."/>
            <person name="Hug L.A."/>
            <person name="Sharon I."/>
            <person name="Castelle C.J."/>
            <person name="Probst A.J."/>
            <person name="Thomas B.C."/>
            <person name="Singh A."/>
            <person name="Wilkins M.J."/>
            <person name="Karaoz U."/>
            <person name="Brodie E.L."/>
            <person name="Williams K.H."/>
            <person name="Hubbard S.S."/>
            <person name="Banfield J.F."/>
        </authorList>
    </citation>
    <scope>NUCLEOTIDE SEQUENCE [LARGE SCALE GENOMIC DNA]</scope>
</reference>
<dbReference type="Pfam" id="PF01467">
    <property type="entry name" value="CTP_transf_like"/>
    <property type="match status" value="1"/>
</dbReference>
<comment type="caution">
    <text evidence="4">The sequence shown here is derived from an EMBL/GenBank/DDBJ whole genome shotgun (WGS) entry which is preliminary data.</text>
</comment>
<dbReference type="Gene3D" id="3.40.50.620">
    <property type="entry name" value="HUPs"/>
    <property type="match status" value="1"/>
</dbReference>
<evidence type="ECO:0000256" key="2">
    <source>
        <dbReference type="ARBA" id="ARBA00022695"/>
    </source>
</evidence>
<dbReference type="Proteomes" id="UP000179258">
    <property type="component" value="Unassembled WGS sequence"/>
</dbReference>
<dbReference type="AlphaFoldDB" id="A0A1G2R7W1"/>
<gene>
    <name evidence="4" type="ORF">A3D59_01435</name>
</gene>
<dbReference type="InterPro" id="IPR004821">
    <property type="entry name" value="Cyt_trans-like"/>
</dbReference>
<dbReference type="EMBL" id="MHTX01000011">
    <property type="protein sequence ID" value="OHA68648.1"/>
    <property type="molecule type" value="Genomic_DNA"/>
</dbReference>
<dbReference type="NCBIfam" id="TIGR00125">
    <property type="entry name" value="cyt_tran_rel"/>
    <property type="match status" value="1"/>
</dbReference>
<proteinExistence type="predicted"/>
<dbReference type="InterPro" id="IPR050385">
    <property type="entry name" value="Archaeal_FAD_synthase"/>
</dbReference>
<organism evidence="4 5">
    <name type="scientific">Candidatus Wildermuthbacteria bacterium RIFCSPHIGHO2_02_FULL_47_17</name>
    <dbReference type="NCBI Taxonomy" id="1802452"/>
    <lineage>
        <taxon>Bacteria</taxon>
        <taxon>Candidatus Wildermuthiibacteriota</taxon>
    </lineage>
</organism>
<keyword evidence="2" id="KW-0548">Nucleotidyltransferase</keyword>
<dbReference type="SUPFAM" id="SSF52374">
    <property type="entry name" value="Nucleotidylyl transferase"/>
    <property type="match status" value="1"/>
</dbReference>